<keyword evidence="2" id="KW-1185">Reference proteome</keyword>
<proteinExistence type="predicted"/>
<dbReference type="HOGENOM" id="CLU_2138386_0_0_1"/>
<evidence type="ECO:0000313" key="1">
    <source>
        <dbReference type="EMBL" id="EEY67884.1"/>
    </source>
</evidence>
<organism evidence="1 2">
    <name type="scientific">Phytophthora infestans (strain T30-4)</name>
    <name type="common">Potato late blight agent</name>
    <dbReference type="NCBI Taxonomy" id="403677"/>
    <lineage>
        <taxon>Eukaryota</taxon>
        <taxon>Sar</taxon>
        <taxon>Stramenopiles</taxon>
        <taxon>Oomycota</taxon>
        <taxon>Peronosporomycetes</taxon>
        <taxon>Peronosporales</taxon>
        <taxon>Peronosporaceae</taxon>
        <taxon>Phytophthora</taxon>
    </lineage>
</organism>
<evidence type="ECO:0000313" key="2">
    <source>
        <dbReference type="Proteomes" id="UP000006643"/>
    </source>
</evidence>
<gene>
    <name evidence="1" type="ORF">PITG_18292</name>
</gene>
<accession>D0NXT3</accession>
<dbReference type="KEGG" id="pif:PITG_18292"/>
<dbReference type="GeneID" id="9463126"/>
<reference evidence="2" key="1">
    <citation type="journal article" date="2009" name="Nature">
        <title>Genome sequence and analysis of the Irish potato famine pathogen Phytophthora infestans.</title>
        <authorList>
            <consortium name="The Broad Institute Genome Sequencing Platform"/>
            <person name="Haas B.J."/>
            <person name="Kamoun S."/>
            <person name="Zody M.C."/>
            <person name="Jiang R.H."/>
            <person name="Handsaker R.E."/>
            <person name="Cano L.M."/>
            <person name="Grabherr M."/>
            <person name="Kodira C.D."/>
            <person name="Raffaele S."/>
            <person name="Torto-Alalibo T."/>
            <person name="Bozkurt T.O."/>
            <person name="Ah-Fong A.M."/>
            <person name="Alvarado L."/>
            <person name="Anderson V.L."/>
            <person name="Armstrong M.R."/>
            <person name="Avrova A."/>
            <person name="Baxter L."/>
            <person name="Beynon J."/>
            <person name="Boevink P.C."/>
            <person name="Bollmann S.R."/>
            <person name="Bos J.I."/>
            <person name="Bulone V."/>
            <person name="Cai G."/>
            <person name="Cakir C."/>
            <person name="Carrington J.C."/>
            <person name="Chawner M."/>
            <person name="Conti L."/>
            <person name="Costanzo S."/>
            <person name="Ewan R."/>
            <person name="Fahlgren N."/>
            <person name="Fischbach M.A."/>
            <person name="Fugelstad J."/>
            <person name="Gilroy E.M."/>
            <person name="Gnerre S."/>
            <person name="Green P.J."/>
            <person name="Grenville-Briggs L.J."/>
            <person name="Griffith J."/>
            <person name="Grunwald N.J."/>
            <person name="Horn K."/>
            <person name="Horner N.R."/>
            <person name="Hu C.H."/>
            <person name="Huitema E."/>
            <person name="Jeong D.H."/>
            <person name="Jones A.M."/>
            <person name="Jones J.D."/>
            <person name="Jones R.W."/>
            <person name="Karlsson E.K."/>
            <person name="Kunjeti S.G."/>
            <person name="Lamour K."/>
            <person name="Liu Z."/>
            <person name="Ma L."/>
            <person name="Maclean D."/>
            <person name="Chibucos M.C."/>
            <person name="McDonald H."/>
            <person name="McWalters J."/>
            <person name="Meijer H.J."/>
            <person name="Morgan W."/>
            <person name="Morris P.F."/>
            <person name="Munro C.A."/>
            <person name="O'Neill K."/>
            <person name="Ospina-Giraldo M."/>
            <person name="Pinzon A."/>
            <person name="Pritchard L."/>
            <person name="Ramsahoye B."/>
            <person name="Ren Q."/>
            <person name="Restrepo S."/>
            <person name="Roy S."/>
            <person name="Sadanandom A."/>
            <person name="Savidor A."/>
            <person name="Schornack S."/>
            <person name="Schwartz D.C."/>
            <person name="Schumann U.D."/>
            <person name="Schwessinger B."/>
            <person name="Seyer L."/>
            <person name="Sharpe T."/>
            <person name="Silvar C."/>
            <person name="Song J."/>
            <person name="Studholme D.J."/>
            <person name="Sykes S."/>
            <person name="Thines M."/>
            <person name="van de Vondervoort P.J."/>
            <person name="Phuntumart V."/>
            <person name="Wawra S."/>
            <person name="Weide R."/>
            <person name="Win J."/>
            <person name="Young C."/>
            <person name="Zhou S."/>
            <person name="Fry W."/>
            <person name="Meyers B.C."/>
            <person name="van West P."/>
            <person name="Ristaino J."/>
            <person name="Govers F."/>
            <person name="Birch P.R."/>
            <person name="Whisson S.C."/>
            <person name="Judelson H.S."/>
            <person name="Nusbaum C."/>
        </authorList>
    </citation>
    <scope>NUCLEOTIDE SEQUENCE [LARGE SCALE GENOMIC DNA]</scope>
    <source>
        <strain evidence="2">T30-4</strain>
    </source>
</reference>
<dbReference type="VEuPathDB" id="FungiDB:PITG_18292"/>
<dbReference type="RefSeq" id="XP_002997746.1">
    <property type="nucleotide sequence ID" value="XM_002997700.1"/>
</dbReference>
<protein>
    <submittedName>
        <fullName evidence="1">Uncharacterized protein</fullName>
    </submittedName>
</protein>
<name>D0NXT3_PHYIT</name>
<dbReference type="Proteomes" id="UP000006643">
    <property type="component" value="Unassembled WGS sequence"/>
</dbReference>
<dbReference type="InParanoid" id="D0NXT3"/>
<sequence length="113" mass="12171">MLSSTRSGPPESPLHVSLPLPVPAHSMPSVTRPTYFLNLPHSAFEMTGSVSCFRIGLMKSLASVSPHPRTVPIVPTLLSDPSAAHSFAVLRLIGVFSLSRATSYKCSFFLYKG</sequence>
<dbReference type="EMBL" id="DS028184">
    <property type="protein sequence ID" value="EEY67884.1"/>
    <property type="molecule type" value="Genomic_DNA"/>
</dbReference>
<dbReference type="AlphaFoldDB" id="D0NXT3"/>